<proteinExistence type="predicted"/>
<keyword evidence="2" id="KW-1185">Reference proteome</keyword>
<dbReference type="AlphaFoldDB" id="A0AAP0JQ94"/>
<reference evidence="1 2" key="1">
    <citation type="submission" date="2024-01" db="EMBL/GenBank/DDBJ databases">
        <title>Genome assemblies of Stephania.</title>
        <authorList>
            <person name="Yang L."/>
        </authorList>
    </citation>
    <scope>NUCLEOTIDE SEQUENCE [LARGE SCALE GENOMIC DNA]</scope>
    <source>
        <strain evidence="1">QJT</strain>
        <tissue evidence="1">Leaf</tissue>
    </source>
</reference>
<comment type="caution">
    <text evidence="1">The sequence shown here is derived from an EMBL/GenBank/DDBJ whole genome shotgun (WGS) entry which is preliminary data.</text>
</comment>
<name>A0AAP0JQ94_9MAGN</name>
<gene>
    <name evidence="1" type="ORF">Sjap_008756</name>
</gene>
<protein>
    <submittedName>
        <fullName evidence="1">Uncharacterized protein</fullName>
    </submittedName>
</protein>
<sequence>MPVSNYVTCWDFIGQTASHRPFSPIMRHKSLQSVVSTNHAPQITPIGLFHQSCAINHGINHKNIQMGINHSNRYKTHL</sequence>
<dbReference type="EMBL" id="JBBNAE010000003">
    <property type="protein sequence ID" value="KAK9138162.1"/>
    <property type="molecule type" value="Genomic_DNA"/>
</dbReference>
<evidence type="ECO:0000313" key="2">
    <source>
        <dbReference type="Proteomes" id="UP001417504"/>
    </source>
</evidence>
<organism evidence="1 2">
    <name type="scientific">Stephania japonica</name>
    <dbReference type="NCBI Taxonomy" id="461633"/>
    <lineage>
        <taxon>Eukaryota</taxon>
        <taxon>Viridiplantae</taxon>
        <taxon>Streptophyta</taxon>
        <taxon>Embryophyta</taxon>
        <taxon>Tracheophyta</taxon>
        <taxon>Spermatophyta</taxon>
        <taxon>Magnoliopsida</taxon>
        <taxon>Ranunculales</taxon>
        <taxon>Menispermaceae</taxon>
        <taxon>Menispermoideae</taxon>
        <taxon>Cissampelideae</taxon>
        <taxon>Stephania</taxon>
    </lineage>
</organism>
<accession>A0AAP0JQ94</accession>
<evidence type="ECO:0000313" key="1">
    <source>
        <dbReference type="EMBL" id="KAK9138162.1"/>
    </source>
</evidence>
<dbReference type="Proteomes" id="UP001417504">
    <property type="component" value="Unassembled WGS sequence"/>
</dbReference>